<proteinExistence type="predicted"/>
<protein>
    <submittedName>
        <fullName evidence="1">Uncharacterized protein</fullName>
    </submittedName>
</protein>
<accession>X0YSN1</accession>
<sequence>AEVSVTEKYFDYITKVRFVLVVADAAMEYTEFAEAVTLTNGFYMRVDGLQFGPTVKTAEDLAKLGKMHFTPADADAVKKAYIRQVEVDIAAMTPNKLGLQMRKPETGEYRTFGVYGQDDMTAAIKFQAIVEGYRMV</sequence>
<organism evidence="1">
    <name type="scientific">marine sediment metagenome</name>
    <dbReference type="NCBI Taxonomy" id="412755"/>
    <lineage>
        <taxon>unclassified sequences</taxon>
        <taxon>metagenomes</taxon>
        <taxon>ecological metagenomes</taxon>
    </lineage>
</organism>
<dbReference type="AlphaFoldDB" id="X0YSN1"/>
<name>X0YSN1_9ZZZZ</name>
<comment type="caution">
    <text evidence="1">The sequence shown here is derived from an EMBL/GenBank/DDBJ whole genome shotgun (WGS) entry which is preliminary data.</text>
</comment>
<evidence type="ECO:0000313" key="1">
    <source>
        <dbReference type="EMBL" id="GAG59215.1"/>
    </source>
</evidence>
<gene>
    <name evidence="1" type="ORF">S01H4_14098</name>
</gene>
<dbReference type="EMBL" id="BART01006191">
    <property type="protein sequence ID" value="GAG59215.1"/>
    <property type="molecule type" value="Genomic_DNA"/>
</dbReference>
<reference evidence="1" key="1">
    <citation type="journal article" date="2014" name="Front. Microbiol.">
        <title>High frequency of phylogenetically diverse reductive dehalogenase-homologous genes in deep subseafloor sedimentary metagenomes.</title>
        <authorList>
            <person name="Kawai M."/>
            <person name="Futagami T."/>
            <person name="Toyoda A."/>
            <person name="Takaki Y."/>
            <person name="Nishi S."/>
            <person name="Hori S."/>
            <person name="Arai W."/>
            <person name="Tsubouchi T."/>
            <person name="Morono Y."/>
            <person name="Uchiyama I."/>
            <person name="Ito T."/>
            <person name="Fujiyama A."/>
            <person name="Inagaki F."/>
            <person name="Takami H."/>
        </authorList>
    </citation>
    <scope>NUCLEOTIDE SEQUENCE</scope>
    <source>
        <strain evidence="1">Expedition CK06-06</strain>
    </source>
</reference>
<feature type="non-terminal residue" evidence="1">
    <location>
        <position position="1"/>
    </location>
</feature>